<accession>A0ABQ7ITR1</accession>
<gene>
    <name evidence="1" type="ORF">EAE98_003504</name>
</gene>
<keyword evidence="2" id="KW-1185">Reference proteome</keyword>
<protein>
    <recommendedName>
        <fullName evidence="3">DUF218 domain-containing protein</fullName>
    </recommendedName>
</protein>
<dbReference type="EMBL" id="RCSX01000006">
    <property type="protein sequence ID" value="KAF7933795.1"/>
    <property type="molecule type" value="Genomic_DNA"/>
</dbReference>
<dbReference type="PANTHER" id="PTHR28110">
    <property type="entry name" value="TRANSMEMBRANE PROTEIN"/>
    <property type="match status" value="1"/>
</dbReference>
<reference evidence="1 2" key="1">
    <citation type="journal article" date="2020" name="Genome Biol. Evol.">
        <title>Comparative genomics of Sclerotiniaceae.</title>
        <authorList>
            <person name="Valero Jimenez C.A."/>
            <person name="Steentjes M."/>
            <person name="Scholten O.E."/>
            <person name="Van Kan J.A.L."/>
        </authorList>
    </citation>
    <scope>NUCLEOTIDE SEQUENCE [LARGE SCALE GENOMIC DNA]</scope>
    <source>
        <strain evidence="1 2">B1</strain>
    </source>
</reference>
<dbReference type="InterPro" id="IPR055323">
    <property type="entry name" value="C57A10.07/YOR238W"/>
</dbReference>
<sequence>MYSTPSPTPKPTHLILLTCHAIYVSGPPELESSWLLAPFQKEGREWMTFIKHVMRAAELWKEDENSLLVISGGCTRGEVQRSEARGYFEVGVERGVWGVGDLVRKVGMGRGEGRIVLEEEALDSYENLVRGLVAFWRGTGGWPGRIEIVSLGFKRGRFEELHCGVLGLGFRFRGGRRQEEVGDEDGEGKGRRGGGKGVEVIFEGINPEFMNEESEEFDREKYEDTVRGERERGYGEWKRDLWGTGRVLRGKRGGRDKWGIEGQERKLFKSEEERMRSGVSTRWLDEGEGMRREEVIDEGGVLPWNC</sequence>
<proteinExistence type="predicted"/>
<dbReference type="RefSeq" id="XP_038812588.1">
    <property type="nucleotide sequence ID" value="XM_038951124.1"/>
</dbReference>
<evidence type="ECO:0008006" key="3">
    <source>
        <dbReference type="Google" id="ProtNLM"/>
    </source>
</evidence>
<name>A0ABQ7ITR1_9HELO</name>
<organism evidence="1 2">
    <name type="scientific">Botrytis deweyae</name>
    <dbReference type="NCBI Taxonomy" id="2478750"/>
    <lineage>
        <taxon>Eukaryota</taxon>
        <taxon>Fungi</taxon>
        <taxon>Dikarya</taxon>
        <taxon>Ascomycota</taxon>
        <taxon>Pezizomycotina</taxon>
        <taxon>Leotiomycetes</taxon>
        <taxon>Helotiales</taxon>
        <taxon>Sclerotiniaceae</taxon>
        <taxon>Botrytis</taxon>
    </lineage>
</organism>
<evidence type="ECO:0000313" key="2">
    <source>
        <dbReference type="Proteomes" id="UP000783213"/>
    </source>
</evidence>
<comment type="caution">
    <text evidence="1">The sequence shown here is derived from an EMBL/GenBank/DDBJ whole genome shotgun (WGS) entry which is preliminary data.</text>
</comment>
<dbReference type="GeneID" id="62230278"/>
<dbReference type="Proteomes" id="UP000783213">
    <property type="component" value="Unassembled WGS sequence"/>
</dbReference>
<evidence type="ECO:0000313" key="1">
    <source>
        <dbReference type="EMBL" id="KAF7933795.1"/>
    </source>
</evidence>
<dbReference type="PANTHER" id="PTHR28110:SF1">
    <property type="entry name" value="TRANSMEMBRANE PROTEIN"/>
    <property type="match status" value="1"/>
</dbReference>